<dbReference type="Pfam" id="PF10417">
    <property type="entry name" value="1-cysPrx_C"/>
    <property type="match status" value="1"/>
</dbReference>
<keyword evidence="10 15" id="KW-1015">Disulfide bond</keyword>
<evidence type="ECO:0000256" key="3">
    <source>
        <dbReference type="ARBA" id="ARBA00011654"/>
    </source>
</evidence>
<evidence type="ECO:0000259" key="16">
    <source>
        <dbReference type="PROSITE" id="PS51352"/>
    </source>
</evidence>
<evidence type="ECO:0000256" key="1">
    <source>
        <dbReference type="ARBA" id="ARBA00004496"/>
    </source>
</evidence>
<evidence type="ECO:0000256" key="12">
    <source>
        <dbReference type="ARBA" id="ARBA00032077"/>
    </source>
</evidence>
<reference evidence="17 18" key="1">
    <citation type="submission" date="2024-03" db="EMBL/GenBank/DDBJ databases">
        <title>Mouse gut bacterial collection (mGBC) of GemPharmatech.</title>
        <authorList>
            <person name="He Y."/>
            <person name="Dong L."/>
            <person name="Wu D."/>
            <person name="Gao X."/>
            <person name="Lin Z."/>
        </authorList>
    </citation>
    <scope>NUCLEOTIDE SEQUENCE [LARGE SCALE GENOMIC DNA]</scope>
    <source>
        <strain evidence="17 18">15-30</strain>
    </source>
</reference>
<protein>
    <recommendedName>
        <fullName evidence="5 15">Alkyl hydroperoxide reductase C</fullName>
        <ecNumber evidence="4 15">1.11.1.26</ecNumber>
    </recommendedName>
    <alternativeName>
        <fullName evidence="12 15">Peroxiredoxin</fullName>
    </alternativeName>
    <alternativeName>
        <fullName evidence="13 15">Thioredoxin peroxidase</fullName>
    </alternativeName>
</protein>
<dbReference type="EMBL" id="JBCLUF010000030">
    <property type="protein sequence ID" value="MEY8662816.1"/>
    <property type="molecule type" value="Genomic_DNA"/>
</dbReference>
<proteinExistence type="inferred from homology"/>
<keyword evidence="6 15" id="KW-0963">Cytoplasm</keyword>
<dbReference type="PANTHER" id="PTHR10681:SF121">
    <property type="entry name" value="ALKYL HYDROPEROXIDE REDUCTASE C"/>
    <property type="match status" value="1"/>
</dbReference>
<evidence type="ECO:0000256" key="9">
    <source>
        <dbReference type="ARBA" id="ARBA00023002"/>
    </source>
</evidence>
<evidence type="ECO:0000256" key="8">
    <source>
        <dbReference type="ARBA" id="ARBA00022862"/>
    </source>
</evidence>
<comment type="catalytic activity">
    <reaction evidence="14 15">
        <text>a hydroperoxide + NADH + H(+) = an alcohol + NAD(+) + H2O</text>
        <dbReference type="Rhea" id="RHEA:62628"/>
        <dbReference type="ChEBI" id="CHEBI:15377"/>
        <dbReference type="ChEBI" id="CHEBI:15378"/>
        <dbReference type="ChEBI" id="CHEBI:30879"/>
        <dbReference type="ChEBI" id="CHEBI:35924"/>
        <dbReference type="ChEBI" id="CHEBI:57540"/>
        <dbReference type="ChEBI" id="CHEBI:57945"/>
        <dbReference type="EC" id="1.11.1.26"/>
    </reaction>
</comment>
<dbReference type="NCBIfam" id="TIGR03137">
    <property type="entry name" value="AhpC"/>
    <property type="match status" value="1"/>
</dbReference>
<evidence type="ECO:0000256" key="14">
    <source>
        <dbReference type="ARBA" id="ARBA00047572"/>
    </source>
</evidence>
<dbReference type="Proteomes" id="UP001565236">
    <property type="component" value="Unassembled WGS sequence"/>
</dbReference>
<evidence type="ECO:0000256" key="7">
    <source>
        <dbReference type="ARBA" id="ARBA00022559"/>
    </source>
</evidence>
<dbReference type="InterPro" id="IPR019479">
    <property type="entry name" value="Peroxiredoxin_C"/>
</dbReference>
<dbReference type="InterPro" id="IPR050217">
    <property type="entry name" value="Peroxiredoxin"/>
</dbReference>
<evidence type="ECO:0000313" key="18">
    <source>
        <dbReference type="Proteomes" id="UP001565236"/>
    </source>
</evidence>
<evidence type="ECO:0000256" key="5">
    <source>
        <dbReference type="ARBA" id="ARBA00017462"/>
    </source>
</evidence>
<dbReference type="InterPro" id="IPR036249">
    <property type="entry name" value="Thioredoxin-like_sf"/>
</dbReference>
<evidence type="ECO:0000256" key="4">
    <source>
        <dbReference type="ARBA" id="ARBA00013021"/>
    </source>
</evidence>
<gene>
    <name evidence="17" type="primary">ahpC</name>
    <name evidence="17" type="ORF">AALT52_07940</name>
</gene>
<dbReference type="PROSITE" id="PS51352">
    <property type="entry name" value="THIOREDOXIN_2"/>
    <property type="match status" value="1"/>
</dbReference>
<dbReference type="InterPro" id="IPR017559">
    <property type="entry name" value="AhpC"/>
</dbReference>
<keyword evidence="11 15" id="KW-0676">Redox-active center</keyword>
<keyword evidence="8 15" id="KW-0049">Antioxidant</keyword>
<dbReference type="InterPro" id="IPR024706">
    <property type="entry name" value="Peroxiredoxin_AhpC-typ"/>
</dbReference>
<comment type="similarity">
    <text evidence="2 15">Belongs to the peroxiredoxin family. AhpC/Prx1 subfamily.</text>
</comment>
<dbReference type="EC" id="1.11.1.26" evidence="4 15"/>
<keyword evidence="7 15" id="KW-0575">Peroxidase</keyword>
<accession>A0ABV4DQS4</accession>
<keyword evidence="9 15" id="KW-0560">Oxidoreductase</keyword>
<dbReference type="Gene3D" id="3.40.30.10">
    <property type="entry name" value="Glutaredoxin"/>
    <property type="match status" value="1"/>
</dbReference>
<evidence type="ECO:0000256" key="2">
    <source>
        <dbReference type="ARBA" id="ARBA00009796"/>
    </source>
</evidence>
<sequence>MNYVGQEIQDFTVKAYHQGELKDVAKKDVLGHWSVFFFYPADFTFVCPTELEDLQANYEQFKAANAEVYSVSEDTEFVHKAWAETSEGIGKLEYPMLADPAGKLARAFDVLDEDLGQAYRAVFLVDPDGVVQSYTINNMGIGRNASEVLRTLQAAQFVRAHGDQVCPAKWHPGEATLTPSLDLVGKL</sequence>
<comment type="caution">
    <text evidence="17">The sequence shown here is derived from an EMBL/GenBank/DDBJ whole genome shotgun (WGS) entry which is preliminary data.</text>
</comment>
<dbReference type="InterPro" id="IPR013766">
    <property type="entry name" value="Thioredoxin_domain"/>
</dbReference>
<dbReference type="GO" id="GO:0102039">
    <property type="term" value="F:NADH-dependent peroxiredoxin activity"/>
    <property type="evidence" value="ECO:0007669"/>
    <property type="project" value="UniProtKB-EC"/>
</dbReference>
<evidence type="ECO:0000313" key="17">
    <source>
        <dbReference type="EMBL" id="MEY8662816.1"/>
    </source>
</evidence>
<dbReference type="PIRSF" id="PIRSF000239">
    <property type="entry name" value="AHPC"/>
    <property type="match status" value="1"/>
</dbReference>
<keyword evidence="18" id="KW-1185">Reference proteome</keyword>
<comment type="subcellular location">
    <subcellularLocation>
        <location evidence="1 15">Cytoplasm</location>
    </subcellularLocation>
</comment>
<evidence type="ECO:0000256" key="6">
    <source>
        <dbReference type="ARBA" id="ARBA00022490"/>
    </source>
</evidence>
<dbReference type="SUPFAM" id="SSF52833">
    <property type="entry name" value="Thioredoxin-like"/>
    <property type="match status" value="1"/>
</dbReference>
<organism evidence="17 18">
    <name type="scientific">Ligilactobacillus faecis</name>
    <dbReference type="NCBI Taxonomy" id="762833"/>
    <lineage>
        <taxon>Bacteria</taxon>
        <taxon>Bacillati</taxon>
        <taxon>Bacillota</taxon>
        <taxon>Bacilli</taxon>
        <taxon>Lactobacillales</taxon>
        <taxon>Lactobacillaceae</taxon>
        <taxon>Ligilactobacillus</taxon>
    </lineage>
</organism>
<name>A0ABV4DQS4_9LACO</name>
<dbReference type="RefSeq" id="WP_369942648.1">
    <property type="nucleotide sequence ID" value="NZ_JBCLUF010000030.1"/>
</dbReference>
<feature type="domain" description="Thioredoxin" evidence="16">
    <location>
        <begin position="2"/>
        <end position="157"/>
    </location>
</feature>
<comment type="function">
    <text evidence="15">Thiol-specific peroxidase that catalyzes the reduction of hydrogen peroxide and organic hydroperoxides to water and alcohols, respectively. Plays a role in cell protection against oxidative stress by detoxifying peroxides.</text>
</comment>
<comment type="subunit">
    <text evidence="3">Homodimer; disulfide-linked, upon oxidation. 5 homodimers assemble to form a ring-like decamer.</text>
</comment>
<evidence type="ECO:0000256" key="10">
    <source>
        <dbReference type="ARBA" id="ARBA00023157"/>
    </source>
</evidence>
<dbReference type="CDD" id="cd03015">
    <property type="entry name" value="PRX_Typ2cys"/>
    <property type="match status" value="1"/>
</dbReference>
<evidence type="ECO:0000256" key="11">
    <source>
        <dbReference type="ARBA" id="ARBA00023284"/>
    </source>
</evidence>
<evidence type="ECO:0000256" key="15">
    <source>
        <dbReference type="RuleBase" id="RU366004"/>
    </source>
</evidence>
<dbReference type="PANTHER" id="PTHR10681">
    <property type="entry name" value="THIOREDOXIN PEROXIDASE"/>
    <property type="match status" value="1"/>
</dbReference>
<dbReference type="Pfam" id="PF00578">
    <property type="entry name" value="AhpC-TSA"/>
    <property type="match status" value="1"/>
</dbReference>
<evidence type="ECO:0000256" key="13">
    <source>
        <dbReference type="ARBA" id="ARBA00032824"/>
    </source>
</evidence>
<dbReference type="InterPro" id="IPR000866">
    <property type="entry name" value="AhpC/TSA"/>
</dbReference>